<feature type="non-terminal residue" evidence="6">
    <location>
        <position position="78"/>
    </location>
</feature>
<dbReference type="PANTHER" id="PTHR30346:SF30">
    <property type="entry name" value="SMALL NEUTRAL PROTEASE REGULATORY PROTEIN"/>
    <property type="match status" value="1"/>
</dbReference>
<feature type="domain" description="LysR substrate-binding" evidence="5">
    <location>
        <begin position="2"/>
        <end position="76"/>
    </location>
</feature>
<sequence length="78" mass="8104">SSLYDEILAACRQSGVTLRITQEAPQMSSIVNLVAAELGVSVVPASTAQLQLPGVRYLDIEGQMPLARLALAVAPGAL</sequence>
<evidence type="ECO:0000256" key="3">
    <source>
        <dbReference type="ARBA" id="ARBA00023125"/>
    </source>
</evidence>
<keyword evidence="3" id="KW-0238">DNA-binding</keyword>
<evidence type="ECO:0000256" key="1">
    <source>
        <dbReference type="ARBA" id="ARBA00009437"/>
    </source>
</evidence>
<dbReference type="EMBL" id="JAAGYU010002775">
    <property type="protein sequence ID" value="NEL81610.1"/>
    <property type="molecule type" value="Genomic_DNA"/>
</dbReference>
<dbReference type="GO" id="GO:0003700">
    <property type="term" value="F:DNA-binding transcription factor activity"/>
    <property type="evidence" value="ECO:0007669"/>
    <property type="project" value="TreeGrafter"/>
</dbReference>
<protein>
    <submittedName>
        <fullName evidence="6">LysR family transcriptional regulator</fullName>
    </submittedName>
</protein>
<reference evidence="6 7" key="1">
    <citation type="submission" date="2019-11" db="EMBL/GenBank/DDBJ databases">
        <title>Genome-resolved metagenomics to study the prevalence of co-infection and intraspecific heterogeneity among plant pathogen metapopulations.</title>
        <authorList>
            <person name="Newberry E."/>
            <person name="Bhandari R."/>
            <person name="Kemble J."/>
            <person name="Sikora E."/>
            <person name="Potnis N."/>
        </authorList>
    </citation>
    <scope>NUCLEOTIDE SEQUENCE [LARGE SCALE GENOMIC DNA]</scope>
    <source>
        <strain evidence="6">Xp_Tom_Tuscaloosa_18b</strain>
    </source>
</reference>
<dbReference type="GO" id="GO:0003677">
    <property type="term" value="F:DNA binding"/>
    <property type="evidence" value="ECO:0007669"/>
    <property type="project" value="UniProtKB-KW"/>
</dbReference>
<comment type="similarity">
    <text evidence="1">Belongs to the LysR transcriptional regulatory family.</text>
</comment>
<dbReference type="AlphaFoldDB" id="A0A7X5N516"/>
<comment type="caution">
    <text evidence="6">The sequence shown here is derived from an EMBL/GenBank/DDBJ whole genome shotgun (WGS) entry which is preliminary data.</text>
</comment>
<proteinExistence type="inferred from homology"/>
<dbReference type="PANTHER" id="PTHR30346">
    <property type="entry name" value="TRANSCRIPTIONAL DUAL REGULATOR HCAR-RELATED"/>
    <property type="match status" value="1"/>
</dbReference>
<organism evidence="6 7">
    <name type="scientific">Xanthomonas perforans</name>
    <dbReference type="NCBI Taxonomy" id="442694"/>
    <lineage>
        <taxon>Bacteria</taxon>
        <taxon>Pseudomonadati</taxon>
        <taxon>Pseudomonadota</taxon>
        <taxon>Gammaproteobacteria</taxon>
        <taxon>Lysobacterales</taxon>
        <taxon>Lysobacteraceae</taxon>
        <taxon>Xanthomonas</taxon>
    </lineage>
</organism>
<accession>A0A7X5N516</accession>
<keyword evidence="4" id="KW-0804">Transcription</keyword>
<keyword evidence="2" id="KW-0805">Transcription regulation</keyword>
<dbReference type="GO" id="GO:0032993">
    <property type="term" value="C:protein-DNA complex"/>
    <property type="evidence" value="ECO:0007669"/>
    <property type="project" value="TreeGrafter"/>
</dbReference>
<evidence type="ECO:0000259" key="5">
    <source>
        <dbReference type="Pfam" id="PF03466"/>
    </source>
</evidence>
<evidence type="ECO:0000313" key="7">
    <source>
        <dbReference type="Proteomes" id="UP000471082"/>
    </source>
</evidence>
<dbReference type="Gene3D" id="3.40.190.10">
    <property type="entry name" value="Periplasmic binding protein-like II"/>
    <property type="match status" value="1"/>
</dbReference>
<evidence type="ECO:0000256" key="2">
    <source>
        <dbReference type="ARBA" id="ARBA00023015"/>
    </source>
</evidence>
<gene>
    <name evidence="6" type="ORF">G3W61_35680</name>
</gene>
<evidence type="ECO:0000256" key="4">
    <source>
        <dbReference type="ARBA" id="ARBA00023163"/>
    </source>
</evidence>
<feature type="non-terminal residue" evidence="6">
    <location>
        <position position="1"/>
    </location>
</feature>
<dbReference type="Proteomes" id="UP000471082">
    <property type="component" value="Unassembled WGS sequence"/>
</dbReference>
<name>A0A7X5N516_XANPE</name>
<dbReference type="Pfam" id="PF03466">
    <property type="entry name" value="LysR_substrate"/>
    <property type="match status" value="1"/>
</dbReference>
<dbReference type="SUPFAM" id="SSF53850">
    <property type="entry name" value="Periplasmic binding protein-like II"/>
    <property type="match status" value="1"/>
</dbReference>
<evidence type="ECO:0000313" key="6">
    <source>
        <dbReference type="EMBL" id="NEL81610.1"/>
    </source>
</evidence>
<dbReference type="InterPro" id="IPR005119">
    <property type="entry name" value="LysR_subst-bd"/>
</dbReference>